<accession>A0A167G5Z9</accession>
<dbReference type="STRING" id="1300342.I596_151"/>
<protein>
    <submittedName>
        <fullName evidence="2">Uncharacterized protein</fullName>
    </submittedName>
</protein>
<evidence type="ECO:0000256" key="1">
    <source>
        <dbReference type="SAM" id="MobiDB-lite"/>
    </source>
</evidence>
<keyword evidence="3" id="KW-1185">Reference proteome</keyword>
<feature type="region of interest" description="Disordered" evidence="1">
    <location>
        <begin position="33"/>
        <end position="89"/>
    </location>
</feature>
<name>A0A167G5Z9_9GAMM</name>
<evidence type="ECO:0000313" key="3">
    <source>
        <dbReference type="Proteomes" id="UP000076830"/>
    </source>
</evidence>
<sequence>MRPIGNEGQAGHIMVLLRVRIIVRMVLILIDKRSPGKRQAPAPARPSPIRVRSLVVPARSASPPPAPPRHRTVRAHGPRKRLPARGPRP</sequence>
<proteinExistence type="predicted"/>
<evidence type="ECO:0000313" key="2">
    <source>
        <dbReference type="EMBL" id="ANB16191.1"/>
    </source>
</evidence>
<dbReference type="KEGG" id="dko:I596_151"/>
<dbReference type="Proteomes" id="UP000076830">
    <property type="component" value="Chromosome"/>
</dbReference>
<dbReference type="AlphaFoldDB" id="A0A167G5Z9"/>
<reference evidence="2 3" key="1">
    <citation type="submission" date="2016-04" db="EMBL/GenBank/DDBJ databases">
        <title>Complete genome sequence of Dokdonella koreensis DS-123T.</title>
        <authorList>
            <person name="Kim J.F."/>
            <person name="Lee H."/>
            <person name="Kwak M.-J."/>
        </authorList>
    </citation>
    <scope>NUCLEOTIDE SEQUENCE [LARGE SCALE GENOMIC DNA]</scope>
    <source>
        <strain evidence="2 3">DS-123</strain>
    </source>
</reference>
<gene>
    <name evidence="2" type="ORF">I596_151</name>
</gene>
<organism evidence="2 3">
    <name type="scientific">Dokdonella koreensis DS-123</name>
    <dbReference type="NCBI Taxonomy" id="1300342"/>
    <lineage>
        <taxon>Bacteria</taxon>
        <taxon>Pseudomonadati</taxon>
        <taxon>Pseudomonadota</taxon>
        <taxon>Gammaproteobacteria</taxon>
        <taxon>Lysobacterales</taxon>
        <taxon>Rhodanobacteraceae</taxon>
        <taxon>Dokdonella</taxon>
    </lineage>
</organism>
<feature type="compositionally biased region" description="Basic residues" evidence="1">
    <location>
        <begin position="68"/>
        <end position="89"/>
    </location>
</feature>
<dbReference type="EMBL" id="CP015249">
    <property type="protein sequence ID" value="ANB16191.1"/>
    <property type="molecule type" value="Genomic_DNA"/>
</dbReference>